<feature type="domain" description="CusB-like beta-barrel" evidence="4">
    <location>
        <begin position="232"/>
        <end position="297"/>
    </location>
</feature>
<proteinExistence type="predicted"/>
<comment type="caution">
    <text evidence="5">The sequence shown here is derived from an EMBL/GenBank/DDBJ whole genome shotgun (WGS) entry which is preliminary data.</text>
</comment>
<evidence type="ECO:0000256" key="3">
    <source>
        <dbReference type="SAM" id="Coils"/>
    </source>
</evidence>
<sequence length="359" mass="40333">MKIFTLIFIILFFISCSEPVEEITPRRAKLVESVYSSAVVQPDSLYKAYANVIGILENNLVEENDQVGAGTPIIRLINIAPELNVKNAKLNVEKARDNLSGPSAILKSLEKEIKAAKLRLRNDSVNFLRQKRLWEQNIGSKLNYENQKLAYELSSNNLQLLKEEYERTRNELSIQVTQALNNYRSSAYSSEEFTIHSKINGTIYALYKQPGEIVNTIEPLALIGSTNNFVIELMVDEMDIVKLEIGQKTLLTLDAYGSQVFEATVKKIFPAKNEGSQTFKIEAVFIKNPPKLFPGLGGEANIIIAEKQDALIIPKEFLIDENNVLTEDGPVEIVTGLQDLEHVEIISGIDENETLYKPE</sequence>
<dbReference type="InterPro" id="IPR050465">
    <property type="entry name" value="UPF0194_transport"/>
</dbReference>
<evidence type="ECO:0000259" key="4">
    <source>
        <dbReference type="Pfam" id="PF25954"/>
    </source>
</evidence>
<evidence type="ECO:0000256" key="1">
    <source>
        <dbReference type="ARBA" id="ARBA00004196"/>
    </source>
</evidence>
<organism evidence="5 6">
    <name type="scientific">Salegentibacter mishustinae</name>
    <dbReference type="NCBI Taxonomy" id="270918"/>
    <lineage>
        <taxon>Bacteria</taxon>
        <taxon>Pseudomonadati</taxon>
        <taxon>Bacteroidota</taxon>
        <taxon>Flavobacteriia</taxon>
        <taxon>Flavobacteriales</taxon>
        <taxon>Flavobacteriaceae</taxon>
        <taxon>Salegentibacter</taxon>
    </lineage>
</organism>
<evidence type="ECO:0000256" key="2">
    <source>
        <dbReference type="ARBA" id="ARBA00023054"/>
    </source>
</evidence>
<dbReference type="GO" id="GO:0030313">
    <property type="term" value="C:cell envelope"/>
    <property type="evidence" value="ECO:0007669"/>
    <property type="project" value="UniProtKB-SubCell"/>
</dbReference>
<name>A0A0Q9ZF80_9FLAO</name>
<evidence type="ECO:0000313" key="6">
    <source>
        <dbReference type="Proteomes" id="UP000051643"/>
    </source>
</evidence>
<feature type="coiled-coil region" evidence="3">
    <location>
        <begin position="106"/>
        <end position="182"/>
    </location>
</feature>
<dbReference type="AlphaFoldDB" id="A0A0Q9ZF80"/>
<comment type="subcellular location">
    <subcellularLocation>
        <location evidence="1">Cell envelope</location>
    </subcellularLocation>
</comment>
<dbReference type="PANTHER" id="PTHR32347">
    <property type="entry name" value="EFFLUX SYSTEM COMPONENT YKNX-RELATED"/>
    <property type="match status" value="1"/>
</dbReference>
<accession>A0A0Q9ZF80</accession>
<dbReference type="RefSeq" id="WP_057482654.1">
    <property type="nucleotide sequence ID" value="NZ_BMWR01000004.1"/>
</dbReference>
<dbReference type="OrthoDB" id="869610at2"/>
<dbReference type="PROSITE" id="PS51257">
    <property type="entry name" value="PROKAR_LIPOPROTEIN"/>
    <property type="match status" value="1"/>
</dbReference>
<dbReference type="InterPro" id="IPR058792">
    <property type="entry name" value="Beta-barrel_RND_2"/>
</dbReference>
<dbReference type="Gene3D" id="2.40.30.170">
    <property type="match status" value="1"/>
</dbReference>
<dbReference type="SUPFAM" id="SSF111369">
    <property type="entry name" value="HlyD-like secretion proteins"/>
    <property type="match status" value="1"/>
</dbReference>
<protein>
    <submittedName>
        <fullName evidence="5">RND transporter</fullName>
    </submittedName>
</protein>
<dbReference type="STRING" id="270918.APR42_09555"/>
<dbReference type="EMBL" id="LKTP01000034">
    <property type="protein sequence ID" value="KRG27982.1"/>
    <property type="molecule type" value="Genomic_DNA"/>
</dbReference>
<dbReference type="Pfam" id="PF25954">
    <property type="entry name" value="Beta-barrel_RND_2"/>
    <property type="match status" value="1"/>
</dbReference>
<keyword evidence="6" id="KW-1185">Reference proteome</keyword>
<reference evidence="5" key="1">
    <citation type="submission" date="2015-10" db="EMBL/GenBank/DDBJ databases">
        <title>Draft genome sequence of Salegentibacter mishustinae KCTC 12263.</title>
        <authorList>
            <person name="Lin W."/>
            <person name="Zheng Q."/>
        </authorList>
    </citation>
    <scope>NUCLEOTIDE SEQUENCE [LARGE SCALE GENOMIC DNA]</scope>
    <source>
        <strain evidence="5">KCTC 12263</strain>
    </source>
</reference>
<evidence type="ECO:0000313" key="5">
    <source>
        <dbReference type="EMBL" id="KRG27982.1"/>
    </source>
</evidence>
<dbReference type="Proteomes" id="UP000051643">
    <property type="component" value="Unassembled WGS sequence"/>
</dbReference>
<gene>
    <name evidence="5" type="ORF">APR42_09555</name>
</gene>
<keyword evidence="2 3" id="KW-0175">Coiled coil</keyword>